<dbReference type="InterPro" id="IPR021874">
    <property type="entry name" value="Phage_Mu_Gp27"/>
</dbReference>
<evidence type="ECO:0000313" key="2">
    <source>
        <dbReference type="Proteomes" id="UP000284451"/>
    </source>
</evidence>
<dbReference type="EMBL" id="SAUY01000038">
    <property type="protein sequence ID" value="RWR26805.1"/>
    <property type="molecule type" value="Genomic_DNA"/>
</dbReference>
<reference evidence="1 2" key="2">
    <citation type="submission" date="2019-01" db="EMBL/GenBank/DDBJ databases">
        <authorList>
            <person name="Li Y."/>
        </authorList>
    </citation>
    <scope>NUCLEOTIDE SEQUENCE [LARGE SCALE GENOMIC DNA]</scope>
    <source>
        <strain evidence="1 2">07D10-4-3</strain>
    </source>
</reference>
<organism evidence="1 2">
    <name type="scientific">Paenirhodobacter populi</name>
    <dbReference type="NCBI Taxonomy" id="2306993"/>
    <lineage>
        <taxon>Bacteria</taxon>
        <taxon>Pseudomonadati</taxon>
        <taxon>Pseudomonadota</taxon>
        <taxon>Alphaproteobacteria</taxon>
        <taxon>Rhodobacterales</taxon>
        <taxon>Rhodobacter group</taxon>
        <taxon>Paenirhodobacter</taxon>
    </lineage>
</organism>
<dbReference type="RefSeq" id="WP_128233830.1">
    <property type="nucleotide sequence ID" value="NZ_SAUY01000038.1"/>
</dbReference>
<protein>
    <submittedName>
        <fullName evidence="1">DUF3486 family protein</fullName>
    </submittedName>
</protein>
<reference evidence="1 2" key="1">
    <citation type="submission" date="2019-01" db="EMBL/GenBank/DDBJ databases">
        <title>Sinorhodobacter populi sp. nov. isolated from the symptomatic bark tissue of Populus euramericana canker.</title>
        <authorList>
            <person name="Xu G."/>
        </authorList>
    </citation>
    <scope>NUCLEOTIDE SEQUENCE [LARGE SCALE GENOMIC DNA]</scope>
    <source>
        <strain evidence="1 2">07D10-4-3</strain>
    </source>
</reference>
<comment type="caution">
    <text evidence="1">The sequence shown here is derived from an EMBL/GenBank/DDBJ whole genome shotgun (WGS) entry which is preliminary data.</text>
</comment>
<dbReference type="Pfam" id="PF11985">
    <property type="entry name" value="Phage_Mu_Gp27"/>
    <property type="match status" value="1"/>
</dbReference>
<sequence length="198" mass="21972">MTGQPKGRGRLSSIDLLPREVDDIVAWAADELGNRDRTQLDIYQEFVGRLEGRIAEFRGEIEFEIPGLRSFNRHAVRLARMSRMLDETREIVSAMADKFDPKKSDDLTVTTAETIKALVLHMLNASQGDIDLAKAKDVKMLASAFRDALHAQSVSSDRRRKAEAEFETKVKDAVTTVARTKGLSAETVAAIQSEILGV</sequence>
<name>A0A443K235_9RHOB</name>
<evidence type="ECO:0000313" key="1">
    <source>
        <dbReference type="EMBL" id="RWR26805.1"/>
    </source>
</evidence>
<accession>A0A443K235</accession>
<dbReference type="Proteomes" id="UP000284451">
    <property type="component" value="Unassembled WGS sequence"/>
</dbReference>
<gene>
    <name evidence="1" type="ORF">D2T29_19705</name>
</gene>
<dbReference type="AlphaFoldDB" id="A0A443K235"/>
<proteinExistence type="predicted"/>